<accession>A0AAQ3RNR7</accession>
<dbReference type="Proteomes" id="UP001374535">
    <property type="component" value="Chromosome 9"/>
</dbReference>
<dbReference type="AlphaFoldDB" id="A0AAQ3RNR7"/>
<proteinExistence type="predicted"/>
<gene>
    <name evidence="1" type="ORF">V8G54_030576</name>
</gene>
<dbReference type="EMBL" id="CP144692">
    <property type="protein sequence ID" value="WVY98425.1"/>
    <property type="molecule type" value="Genomic_DNA"/>
</dbReference>
<sequence>MKSQESPRFSLLAMYFLYFRILIRLLHCIENKMFTYLSFMFSSTQKHVPQSNVLSHRVHRIWLPLHSLCLGISRTPSSISTNCHNWSSSTFVAQSYINNFFHLRHSFSSTHCPSLFHSLAFSFFFLSYSTLNIKL</sequence>
<name>A0AAQ3RNR7_VIGMU</name>
<protein>
    <submittedName>
        <fullName evidence="1">Uncharacterized protein</fullName>
    </submittedName>
</protein>
<organism evidence="1 2">
    <name type="scientific">Vigna mungo</name>
    <name type="common">Black gram</name>
    <name type="synonym">Phaseolus mungo</name>
    <dbReference type="NCBI Taxonomy" id="3915"/>
    <lineage>
        <taxon>Eukaryota</taxon>
        <taxon>Viridiplantae</taxon>
        <taxon>Streptophyta</taxon>
        <taxon>Embryophyta</taxon>
        <taxon>Tracheophyta</taxon>
        <taxon>Spermatophyta</taxon>
        <taxon>Magnoliopsida</taxon>
        <taxon>eudicotyledons</taxon>
        <taxon>Gunneridae</taxon>
        <taxon>Pentapetalae</taxon>
        <taxon>rosids</taxon>
        <taxon>fabids</taxon>
        <taxon>Fabales</taxon>
        <taxon>Fabaceae</taxon>
        <taxon>Papilionoideae</taxon>
        <taxon>50 kb inversion clade</taxon>
        <taxon>NPAAA clade</taxon>
        <taxon>indigoferoid/millettioid clade</taxon>
        <taxon>Phaseoleae</taxon>
        <taxon>Vigna</taxon>
    </lineage>
</organism>
<keyword evidence="2" id="KW-1185">Reference proteome</keyword>
<reference evidence="1 2" key="1">
    <citation type="journal article" date="2023" name="Life. Sci Alliance">
        <title>Evolutionary insights into 3D genome organization and epigenetic landscape of Vigna mungo.</title>
        <authorList>
            <person name="Junaid A."/>
            <person name="Singh B."/>
            <person name="Bhatia S."/>
        </authorList>
    </citation>
    <scope>NUCLEOTIDE SEQUENCE [LARGE SCALE GENOMIC DNA]</scope>
    <source>
        <strain evidence="1">Urdbean</strain>
    </source>
</reference>
<evidence type="ECO:0000313" key="1">
    <source>
        <dbReference type="EMBL" id="WVY98425.1"/>
    </source>
</evidence>
<evidence type="ECO:0000313" key="2">
    <source>
        <dbReference type="Proteomes" id="UP001374535"/>
    </source>
</evidence>